<dbReference type="Proteomes" id="UP001580928">
    <property type="component" value="Unassembled WGS sequence"/>
</dbReference>
<accession>A0ABV5CHH5</accession>
<comment type="caution">
    <text evidence="2">The sequence shown here is derived from an EMBL/GenBank/DDBJ whole genome shotgun (WGS) entry which is preliminary data.</text>
</comment>
<sequence>MSIEKINVRTWAIVAVILVFAALRGMSPESFGSWANFTPVGAIALFGGVYLKSKWKAFLIPLAVLFASDVILNYAYFGEFTLYYEGIFWVYLSFALIVLLGKAIKIVKPLPILLSAFAAVLIHWVVADIGVWLHNPVYEQNLSGFIHCLVLAIPFEKNFLGGTLLYSGVMFGGFELLKSYVPKLAIAKP</sequence>
<feature type="transmembrane region" description="Helical" evidence="1">
    <location>
        <begin position="82"/>
        <end position="100"/>
    </location>
</feature>
<keyword evidence="1" id="KW-0472">Membrane</keyword>
<dbReference type="Pfam" id="PF20221">
    <property type="entry name" value="DUF6580"/>
    <property type="match status" value="1"/>
</dbReference>
<feature type="transmembrane region" description="Helical" evidence="1">
    <location>
        <begin position="112"/>
        <end position="133"/>
    </location>
</feature>
<reference evidence="2 3" key="1">
    <citation type="submission" date="2024-04" db="EMBL/GenBank/DDBJ databases">
        <title>Albibacterium profundi sp. nov., isolated from sediment of the Challenger Deep of Mariana Trench.</title>
        <authorList>
            <person name="Wang Y."/>
        </authorList>
    </citation>
    <scope>NUCLEOTIDE SEQUENCE [LARGE SCALE GENOMIC DNA]</scope>
    <source>
        <strain evidence="2 3">RHL897</strain>
    </source>
</reference>
<keyword evidence="1" id="KW-0812">Transmembrane</keyword>
<feature type="transmembrane region" description="Helical" evidence="1">
    <location>
        <begin position="31"/>
        <end position="51"/>
    </location>
</feature>
<gene>
    <name evidence="2" type="ORF">WKR92_13920</name>
</gene>
<dbReference type="RefSeq" id="WP_375558455.1">
    <property type="nucleotide sequence ID" value="NZ_JBBVGT010000003.1"/>
</dbReference>
<dbReference type="InterPro" id="IPR046487">
    <property type="entry name" value="DUF6580"/>
</dbReference>
<dbReference type="EMBL" id="JBBVGT010000003">
    <property type="protein sequence ID" value="MFB5946926.1"/>
    <property type="molecule type" value="Genomic_DNA"/>
</dbReference>
<evidence type="ECO:0000313" key="2">
    <source>
        <dbReference type="EMBL" id="MFB5946926.1"/>
    </source>
</evidence>
<organism evidence="2 3">
    <name type="scientific">Albibacterium profundi</name>
    <dbReference type="NCBI Taxonomy" id="3134906"/>
    <lineage>
        <taxon>Bacteria</taxon>
        <taxon>Pseudomonadati</taxon>
        <taxon>Bacteroidota</taxon>
        <taxon>Sphingobacteriia</taxon>
        <taxon>Sphingobacteriales</taxon>
        <taxon>Sphingobacteriaceae</taxon>
        <taxon>Albibacterium</taxon>
    </lineage>
</organism>
<feature type="transmembrane region" description="Helical" evidence="1">
    <location>
        <begin position="159"/>
        <end position="177"/>
    </location>
</feature>
<proteinExistence type="predicted"/>
<feature type="transmembrane region" description="Helical" evidence="1">
    <location>
        <begin position="58"/>
        <end position="76"/>
    </location>
</feature>
<evidence type="ECO:0000256" key="1">
    <source>
        <dbReference type="SAM" id="Phobius"/>
    </source>
</evidence>
<protein>
    <submittedName>
        <fullName evidence="2">DUF6580 family putative transport protein</fullName>
    </submittedName>
</protein>
<evidence type="ECO:0000313" key="3">
    <source>
        <dbReference type="Proteomes" id="UP001580928"/>
    </source>
</evidence>
<feature type="transmembrane region" description="Helical" evidence="1">
    <location>
        <begin position="7"/>
        <end position="25"/>
    </location>
</feature>
<keyword evidence="1" id="KW-1133">Transmembrane helix</keyword>
<keyword evidence="3" id="KW-1185">Reference proteome</keyword>
<name>A0ABV5CHH5_9SPHI</name>